<dbReference type="SMART" id="SM01407">
    <property type="entry name" value="NAC"/>
    <property type="match status" value="1"/>
</dbReference>
<keyword evidence="2" id="KW-0805">Transcription regulation</keyword>
<feature type="domain" description="NAC-A/B" evidence="3">
    <location>
        <begin position="45"/>
        <end position="110"/>
    </location>
</feature>
<reference evidence="4" key="1">
    <citation type="submission" date="2021-01" db="EMBL/GenBank/DDBJ databases">
        <authorList>
            <consortium name="Genoscope - CEA"/>
            <person name="William W."/>
        </authorList>
    </citation>
    <scope>NUCLEOTIDE SEQUENCE</scope>
</reference>
<evidence type="ECO:0000259" key="3">
    <source>
        <dbReference type="PROSITE" id="PS51151"/>
    </source>
</evidence>
<dbReference type="CDD" id="cd22055">
    <property type="entry name" value="NAC_BTF3"/>
    <property type="match status" value="1"/>
</dbReference>
<dbReference type="Pfam" id="PF01849">
    <property type="entry name" value="NAC"/>
    <property type="match status" value="1"/>
</dbReference>
<dbReference type="OMA" id="RMQQSVR"/>
<dbReference type="InterPro" id="IPR039370">
    <property type="entry name" value="BTF3"/>
</dbReference>
<keyword evidence="2" id="KW-0804">Transcription</keyword>
<comment type="similarity">
    <text evidence="1 2">Belongs to the NAC-beta family.</text>
</comment>
<dbReference type="PROSITE" id="PS51151">
    <property type="entry name" value="NAC_AB"/>
    <property type="match status" value="1"/>
</dbReference>
<evidence type="ECO:0000313" key="4">
    <source>
        <dbReference type="EMBL" id="CAD8062065.1"/>
    </source>
</evidence>
<organism evidence="4 5">
    <name type="scientific">Paramecium primaurelia</name>
    <dbReference type="NCBI Taxonomy" id="5886"/>
    <lineage>
        <taxon>Eukaryota</taxon>
        <taxon>Sar</taxon>
        <taxon>Alveolata</taxon>
        <taxon>Ciliophora</taxon>
        <taxon>Intramacronucleata</taxon>
        <taxon>Oligohymenophorea</taxon>
        <taxon>Peniculida</taxon>
        <taxon>Parameciidae</taxon>
        <taxon>Paramecium</taxon>
    </lineage>
</organism>
<sequence length="168" mass="19194">MSSNKEQIKAELDENRKKLAEKFGQTKMGSTLARRKHKNVHQTQINDDKKLKQVIKKFGVQQLGNIDEVNFFKDDNTIIHFSKPEVQAAIASNTFAIFGNPETKKFAELMPEILNHIGPNQMGLLQELMKENQSKEKVEKIAEADQKDEEDIPVLVQGQNFEEASKKE</sequence>
<name>A0A8S1L742_PARPR</name>
<dbReference type="InterPro" id="IPR002715">
    <property type="entry name" value="Nas_poly-pep-assoc_cplx_dom"/>
</dbReference>
<evidence type="ECO:0000256" key="1">
    <source>
        <dbReference type="ARBA" id="ARBA00005296"/>
    </source>
</evidence>
<proteinExistence type="inferred from homology"/>
<gene>
    <name evidence="4" type="ORF">PPRIM_AZ9-3.1.T0320311</name>
</gene>
<comment type="caution">
    <text evidence="4">The sequence shown here is derived from an EMBL/GenBank/DDBJ whole genome shotgun (WGS) entry which is preliminary data.</text>
</comment>
<accession>A0A8S1L742</accession>
<dbReference type="Proteomes" id="UP000688137">
    <property type="component" value="Unassembled WGS sequence"/>
</dbReference>
<dbReference type="AlphaFoldDB" id="A0A8S1L742"/>
<evidence type="ECO:0000313" key="5">
    <source>
        <dbReference type="Proteomes" id="UP000688137"/>
    </source>
</evidence>
<evidence type="ECO:0000256" key="2">
    <source>
        <dbReference type="RuleBase" id="RU361272"/>
    </source>
</evidence>
<keyword evidence="5" id="KW-1185">Reference proteome</keyword>
<dbReference type="FunFam" id="2.20.70.30:FF:000001">
    <property type="entry name" value="Transcription factor BTF3 homolog"/>
    <property type="match status" value="1"/>
</dbReference>
<protein>
    <recommendedName>
        <fullName evidence="2">Nascent polypeptide-associated complex subunit beta</fullName>
    </recommendedName>
</protein>
<comment type="subunit">
    <text evidence="2">Part of the nascent polypeptide-associated complex (NAC).</text>
</comment>
<dbReference type="PANTHER" id="PTHR10351">
    <property type="entry name" value="TRANSCRIPTION FACTOR BTF3 FAMILY MEMBER"/>
    <property type="match status" value="1"/>
</dbReference>
<dbReference type="EMBL" id="CAJJDM010000031">
    <property type="protein sequence ID" value="CAD8062065.1"/>
    <property type="molecule type" value="Genomic_DNA"/>
</dbReference>